<feature type="transmembrane region" description="Helical" evidence="6">
    <location>
        <begin position="73"/>
        <end position="90"/>
    </location>
</feature>
<comment type="caution">
    <text evidence="7">The sequence shown here is derived from an EMBL/GenBank/DDBJ whole genome shotgun (WGS) entry which is preliminary data.</text>
</comment>
<dbReference type="AlphaFoldDB" id="A0A420IEK6"/>
<dbReference type="GO" id="GO:0097020">
    <property type="term" value="F:COPII receptor activity"/>
    <property type="evidence" value="ECO:0007669"/>
    <property type="project" value="InterPro"/>
</dbReference>
<feature type="transmembrane region" description="Helical" evidence="6">
    <location>
        <begin position="141"/>
        <end position="164"/>
    </location>
</feature>
<evidence type="ECO:0000256" key="6">
    <source>
        <dbReference type="SAM" id="Phobius"/>
    </source>
</evidence>
<evidence type="ECO:0000313" key="8">
    <source>
        <dbReference type="Proteomes" id="UP000285326"/>
    </source>
</evidence>
<proteinExistence type="inferred from homology"/>
<dbReference type="GO" id="GO:0005789">
    <property type="term" value="C:endoplasmic reticulum membrane"/>
    <property type="evidence" value="ECO:0007669"/>
    <property type="project" value="TreeGrafter"/>
</dbReference>
<dbReference type="Proteomes" id="UP000285326">
    <property type="component" value="Unassembled WGS sequence"/>
</dbReference>
<evidence type="ECO:0000256" key="5">
    <source>
        <dbReference type="ARBA" id="ARBA00023136"/>
    </source>
</evidence>
<gene>
    <name evidence="7" type="ORF">GcM1_246154</name>
</gene>
<evidence type="ECO:0000256" key="3">
    <source>
        <dbReference type="ARBA" id="ARBA00022692"/>
    </source>
</evidence>
<evidence type="ECO:0000313" key="7">
    <source>
        <dbReference type="EMBL" id="RKF72974.1"/>
    </source>
</evidence>
<dbReference type="GO" id="GO:0000139">
    <property type="term" value="C:Golgi membrane"/>
    <property type="evidence" value="ECO:0007669"/>
    <property type="project" value="TreeGrafter"/>
</dbReference>
<comment type="similarity">
    <text evidence="2">Belongs to the SVP26 family.</text>
</comment>
<comment type="subcellular location">
    <subcellularLocation>
        <location evidence="1">Membrane</location>
        <topology evidence="1">Multi-pass membrane protein</topology>
    </subcellularLocation>
</comment>
<keyword evidence="3 6" id="KW-0812">Transmembrane</keyword>
<dbReference type="Pfam" id="PF04148">
    <property type="entry name" value="Erv26"/>
    <property type="match status" value="1"/>
</dbReference>
<reference evidence="7 8" key="1">
    <citation type="journal article" date="2018" name="BMC Genomics">
        <title>Comparative genome analyses reveal sequence features reflecting distinct modes of host-adaptation between dicot and monocot powdery mildew.</title>
        <authorList>
            <person name="Wu Y."/>
            <person name="Ma X."/>
            <person name="Pan Z."/>
            <person name="Kale S.D."/>
            <person name="Song Y."/>
            <person name="King H."/>
            <person name="Zhang Q."/>
            <person name="Presley C."/>
            <person name="Deng X."/>
            <person name="Wei C.I."/>
            <person name="Xiao S."/>
        </authorList>
    </citation>
    <scope>NUCLEOTIDE SEQUENCE [LARGE SCALE GENOMIC DNA]</scope>
    <source>
        <strain evidence="7">UMSG1</strain>
    </source>
</reference>
<feature type="transmembrane region" description="Helical" evidence="6">
    <location>
        <begin position="50"/>
        <end position="67"/>
    </location>
</feature>
<feature type="transmembrane region" description="Helical" evidence="6">
    <location>
        <begin position="102"/>
        <end position="121"/>
    </location>
</feature>
<dbReference type="PANTHER" id="PTHR13144:SF0">
    <property type="entry name" value="PROTEIN TEX261"/>
    <property type="match status" value="1"/>
</dbReference>
<dbReference type="GO" id="GO:0030134">
    <property type="term" value="C:COPII-coated ER to Golgi transport vesicle"/>
    <property type="evidence" value="ECO:0007669"/>
    <property type="project" value="TreeGrafter"/>
</dbReference>
<dbReference type="InterPro" id="IPR007277">
    <property type="entry name" value="Svp26/Tex261"/>
</dbReference>
<protein>
    <submittedName>
        <fullName evidence="7">Protein SVP26</fullName>
    </submittedName>
</protein>
<dbReference type="GO" id="GO:0006888">
    <property type="term" value="P:endoplasmic reticulum to Golgi vesicle-mediated transport"/>
    <property type="evidence" value="ECO:0007669"/>
    <property type="project" value="InterPro"/>
</dbReference>
<keyword evidence="4 6" id="KW-1133">Transmembrane helix</keyword>
<organism evidence="7 8">
    <name type="scientific">Golovinomyces cichoracearum</name>
    <dbReference type="NCBI Taxonomy" id="62708"/>
    <lineage>
        <taxon>Eukaryota</taxon>
        <taxon>Fungi</taxon>
        <taxon>Dikarya</taxon>
        <taxon>Ascomycota</taxon>
        <taxon>Pezizomycotina</taxon>
        <taxon>Leotiomycetes</taxon>
        <taxon>Erysiphales</taxon>
        <taxon>Erysiphaceae</taxon>
        <taxon>Golovinomyces</taxon>
    </lineage>
</organism>
<sequence length="221" mass="24785">MWILPLLGYTGFAIGFGFLTLSIGILNQSTSGLYYLSELVEEYTVIAKKLLTYMIYVVIGFQVLLFLIDGFPFLLSALGIFTHIVYLGNLRRFPMVQISDPLFILSCVMVVINHYLWFSHFSSLSPVFAPKSRFDSLQVPTFVETSSFFGICVWLIPFALFVSLSASDNVLPTMGSAIPSIPNTAGKHKRQGMIKYIVDTSRERFADLGLLLGCRVPEREL</sequence>
<dbReference type="EMBL" id="MCBS01024633">
    <property type="protein sequence ID" value="RKF72974.1"/>
    <property type="molecule type" value="Genomic_DNA"/>
</dbReference>
<evidence type="ECO:0000256" key="2">
    <source>
        <dbReference type="ARBA" id="ARBA00008096"/>
    </source>
</evidence>
<accession>A0A420IEK6</accession>
<keyword evidence="5 6" id="KW-0472">Membrane</keyword>
<evidence type="ECO:0000256" key="1">
    <source>
        <dbReference type="ARBA" id="ARBA00004141"/>
    </source>
</evidence>
<feature type="transmembrane region" description="Helical" evidence="6">
    <location>
        <begin position="6"/>
        <end position="29"/>
    </location>
</feature>
<name>A0A420IEK6_9PEZI</name>
<dbReference type="PANTHER" id="PTHR13144">
    <property type="entry name" value="TEX261 PROTEIN"/>
    <property type="match status" value="1"/>
</dbReference>
<evidence type="ECO:0000256" key="4">
    <source>
        <dbReference type="ARBA" id="ARBA00022989"/>
    </source>
</evidence>